<proteinExistence type="predicted"/>
<sequence length="325" mass="36800">MHLLNSILTFLMIFGFAVNLATSAELEDVFTIVRDGPGACSEKEADNINLYHMDVVSMLEAGLELFRDVLGRGILEDNGDLRLRQMGARLMFESWFGIQFTDRYKGRWENIYQVPVDPNSFLFIHGKYRQLSPNILSAALNLVSYNKPLKHLNGVKPKIYCNDEWMSYATNTNFDSATRGCGNPRLLGFTGWRLSAITLCAQSFYVLPCSNLRRGDPPGPTDPMNAPEDHYSGSMLFLHEILHLVLGPDDRRGRQVELYTSGDCRLAVLQQITPILFEAKRNPQSYVWFMQGAYFAQQARSTSGIYYEYSTGRPRYITVVSSDGV</sequence>
<reference evidence="2 3" key="1">
    <citation type="submission" date="2019-10" db="EMBL/GenBank/DDBJ databases">
        <authorList>
            <person name="Palmer J.M."/>
        </authorList>
    </citation>
    <scope>NUCLEOTIDE SEQUENCE [LARGE SCALE GENOMIC DNA]</scope>
    <source>
        <strain evidence="2 3">TWF718</strain>
    </source>
</reference>
<name>A0AAN8MZ41_9PEZI</name>
<evidence type="ECO:0000313" key="2">
    <source>
        <dbReference type="EMBL" id="KAK6355698.1"/>
    </source>
</evidence>
<comment type="caution">
    <text evidence="2">The sequence shown here is derived from an EMBL/GenBank/DDBJ whole genome shotgun (WGS) entry which is preliminary data.</text>
</comment>
<dbReference type="AlphaFoldDB" id="A0AAN8MZ41"/>
<evidence type="ECO:0008006" key="4">
    <source>
        <dbReference type="Google" id="ProtNLM"/>
    </source>
</evidence>
<keyword evidence="1" id="KW-0732">Signal</keyword>
<organism evidence="2 3">
    <name type="scientific">Orbilia javanica</name>
    <dbReference type="NCBI Taxonomy" id="47235"/>
    <lineage>
        <taxon>Eukaryota</taxon>
        <taxon>Fungi</taxon>
        <taxon>Dikarya</taxon>
        <taxon>Ascomycota</taxon>
        <taxon>Pezizomycotina</taxon>
        <taxon>Orbiliomycetes</taxon>
        <taxon>Orbiliales</taxon>
        <taxon>Orbiliaceae</taxon>
        <taxon>Orbilia</taxon>
    </lineage>
</organism>
<protein>
    <recommendedName>
        <fullName evidence="4">Lysine-specific metallo-endopeptidase domain-containing protein</fullName>
    </recommendedName>
</protein>
<evidence type="ECO:0000313" key="3">
    <source>
        <dbReference type="Proteomes" id="UP001313282"/>
    </source>
</evidence>
<gene>
    <name evidence="2" type="ORF">TWF718_000091</name>
</gene>
<dbReference type="EMBL" id="JAVHNR010000001">
    <property type="protein sequence ID" value="KAK6355698.1"/>
    <property type="molecule type" value="Genomic_DNA"/>
</dbReference>
<feature type="signal peptide" evidence="1">
    <location>
        <begin position="1"/>
        <end position="23"/>
    </location>
</feature>
<evidence type="ECO:0000256" key="1">
    <source>
        <dbReference type="SAM" id="SignalP"/>
    </source>
</evidence>
<feature type="chain" id="PRO_5042853421" description="Lysine-specific metallo-endopeptidase domain-containing protein" evidence="1">
    <location>
        <begin position="24"/>
        <end position="325"/>
    </location>
</feature>
<accession>A0AAN8MZ41</accession>
<dbReference type="Proteomes" id="UP001313282">
    <property type="component" value="Unassembled WGS sequence"/>
</dbReference>
<keyword evidence="3" id="KW-1185">Reference proteome</keyword>